<dbReference type="Gene3D" id="1.10.10.10">
    <property type="entry name" value="Winged helix-like DNA-binding domain superfamily/Winged helix DNA-binding domain"/>
    <property type="match status" value="1"/>
</dbReference>
<dbReference type="Proteomes" id="UP000188879">
    <property type="component" value="Unassembled WGS sequence"/>
</dbReference>
<organism evidence="5 6">
    <name type="scientific">Teichococcus deserti</name>
    <dbReference type="NCBI Taxonomy" id="1817963"/>
    <lineage>
        <taxon>Bacteria</taxon>
        <taxon>Pseudomonadati</taxon>
        <taxon>Pseudomonadota</taxon>
        <taxon>Alphaproteobacteria</taxon>
        <taxon>Acetobacterales</taxon>
        <taxon>Roseomonadaceae</taxon>
        <taxon>Roseomonas</taxon>
    </lineage>
</organism>
<evidence type="ECO:0000259" key="4">
    <source>
        <dbReference type="PROSITE" id="PS51118"/>
    </source>
</evidence>
<comment type="caution">
    <text evidence="5">The sequence shown here is derived from an EMBL/GenBank/DDBJ whole genome shotgun (WGS) entry which is preliminary data.</text>
</comment>
<sequence>MRGCPIRETLEHLGSKWTVLVVIALSRQTRRFSELRRDIPDISQRMLTQTLRDLERVGLVERELHAAVPPRVDYRLSPMGMSLLPPLLGIIDWATQNGGAMHGARQRYDAAAEAG</sequence>
<dbReference type="PANTHER" id="PTHR33204">
    <property type="entry name" value="TRANSCRIPTIONAL REGULATOR, MARR FAMILY"/>
    <property type="match status" value="1"/>
</dbReference>
<protein>
    <recommendedName>
        <fullName evidence="4">HTH hxlR-type domain-containing protein</fullName>
    </recommendedName>
</protein>
<feature type="domain" description="HTH hxlR-type" evidence="4">
    <location>
        <begin position="4"/>
        <end position="102"/>
    </location>
</feature>
<dbReference type="InterPro" id="IPR036390">
    <property type="entry name" value="WH_DNA-bd_sf"/>
</dbReference>
<dbReference type="SUPFAM" id="SSF46785">
    <property type="entry name" value="Winged helix' DNA-binding domain"/>
    <property type="match status" value="1"/>
</dbReference>
<dbReference type="AlphaFoldDB" id="A0A1V2H1N9"/>
<keyword evidence="3" id="KW-0804">Transcription</keyword>
<name>A0A1V2H1N9_9PROT</name>
<dbReference type="PROSITE" id="PS51118">
    <property type="entry name" value="HTH_HXLR"/>
    <property type="match status" value="1"/>
</dbReference>
<evidence type="ECO:0000256" key="2">
    <source>
        <dbReference type="ARBA" id="ARBA00023125"/>
    </source>
</evidence>
<dbReference type="InterPro" id="IPR036388">
    <property type="entry name" value="WH-like_DNA-bd_sf"/>
</dbReference>
<dbReference type="GO" id="GO:0003677">
    <property type="term" value="F:DNA binding"/>
    <property type="evidence" value="ECO:0007669"/>
    <property type="project" value="UniProtKB-KW"/>
</dbReference>
<dbReference type="Pfam" id="PF01638">
    <property type="entry name" value="HxlR"/>
    <property type="match status" value="1"/>
</dbReference>
<proteinExistence type="predicted"/>
<evidence type="ECO:0000313" key="5">
    <source>
        <dbReference type="EMBL" id="ONG52588.1"/>
    </source>
</evidence>
<dbReference type="InterPro" id="IPR002577">
    <property type="entry name" value="HTH_HxlR"/>
</dbReference>
<gene>
    <name evidence="5" type="ORF">BKE38_14245</name>
</gene>
<evidence type="ECO:0000256" key="1">
    <source>
        <dbReference type="ARBA" id="ARBA00023015"/>
    </source>
</evidence>
<evidence type="ECO:0000313" key="6">
    <source>
        <dbReference type="Proteomes" id="UP000188879"/>
    </source>
</evidence>
<reference evidence="5 6" key="1">
    <citation type="submission" date="2016-10" db="EMBL/GenBank/DDBJ databases">
        <title>Draft Genome sequence of Roseomonas sp. strain M3.</title>
        <authorList>
            <person name="Subhash Y."/>
            <person name="Lee S."/>
        </authorList>
    </citation>
    <scope>NUCLEOTIDE SEQUENCE [LARGE SCALE GENOMIC DNA]</scope>
    <source>
        <strain evidence="5 6">M3</strain>
    </source>
</reference>
<accession>A0A1V2H1N9</accession>
<keyword evidence="1" id="KW-0805">Transcription regulation</keyword>
<dbReference type="EMBL" id="MLCO01000137">
    <property type="protein sequence ID" value="ONG52588.1"/>
    <property type="molecule type" value="Genomic_DNA"/>
</dbReference>
<keyword evidence="2" id="KW-0238">DNA-binding</keyword>
<evidence type="ECO:0000256" key="3">
    <source>
        <dbReference type="ARBA" id="ARBA00023163"/>
    </source>
</evidence>
<keyword evidence="6" id="KW-1185">Reference proteome</keyword>
<dbReference type="PANTHER" id="PTHR33204:SF39">
    <property type="entry name" value="TRANSCRIPTIONAL REGULATORY PROTEIN"/>
    <property type="match status" value="1"/>
</dbReference>